<evidence type="ECO:0008006" key="3">
    <source>
        <dbReference type="Google" id="ProtNLM"/>
    </source>
</evidence>
<dbReference type="Proteomes" id="UP001308179">
    <property type="component" value="Unassembled WGS sequence"/>
</dbReference>
<dbReference type="EMBL" id="JAVRRR010001203">
    <property type="protein sequence ID" value="KAK5139385.1"/>
    <property type="molecule type" value="Genomic_DNA"/>
</dbReference>
<name>A0ABR0KW38_9PEZI</name>
<feature type="non-terminal residue" evidence="1">
    <location>
        <position position="336"/>
    </location>
</feature>
<gene>
    <name evidence="1" type="ORF">LTR32_007458</name>
</gene>
<reference evidence="1 2" key="1">
    <citation type="submission" date="2023-08" db="EMBL/GenBank/DDBJ databases">
        <title>Black Yeasts Isolated from many extreme environments.</title>
        <authorList>
            <person name="Coleine C."/>
            <person name="Stajich J.E."/>
            <person name="Selbmann L."/>
        </authorList>
    </citation>
    <scope>NUCLEOTIDE SEQUENCE [LARGE SCALE GENOMIC DNA]</scope>
    <source>
        <strain evidence="1 2">CCFEE 5386</strain>
    </source>
</reference>
<comment type="caution">
    <text evidence="1">The sequence shown here is derived from an EMBL/GenBank/DDBJ whole genome shotgun (WGS) entry which is preliminary data.</text>
</comment>
<keyword evidence="2" id="KW-1185">Reference proteome</keyword>
<dbReference type="SUPFAM" id="SSF49478">
    <property type="entry name" value="Cna protein B-type domain"/>
    <property type="match status" value="1"/>
</dbReference>
<proteinExistence type="predicted"/>
<accession>A0ABR0KW38</accession>
<organism evidence="1 2">
    <name type="scientific">Rachicladosporium monterosium</name>
    <dbReference type="NCBI Taxonomy" id="1507873"/>
    <lineage>
        <taxon>Eukaryota</taxon>
        <taxon>Fungi</taxon>
        <taxon>Dikarya</taxon>
        <taxon>Ascomycota</taxon>
        <taxon>Pezizomycotina</taxon>
        <taxon>Dothideomycetes</taxon>
        <taxon>Dothideomycetidae</taxon>
        <taxon>Cladosporiales</taxon>
        <taxon>Cladosporiaceae</taxon>
        <taxon>Rachicladosporium</taxon>
    </lineage>
</organism>
<evidence type="ECO:0000313" key="1">
    <source>
        <dbReference type="EMBL" id="KAK5139385.1"/>
    </source>
</evidence>
<sequence>MAAGTNPAVCSSFIWAMMKENGIHLQSAGEKALVTDLAPSAVKAGAKVGANTPDGLYLYSAAERKRCAEWLFDQIHDQAMDKVNQKAGILGGVVELFTQLANNVGNEFLNSFARDMTVTADGDQGWEDTVDASAVSPDNILWWNGPDAATPGPYGYWGPLLYREPRYDVVTVSKWRQLQPFGAPDGVVSFQGRPLAGVTATVFDGRFGTSDAIGHYHIDNIQYGAYILNAQSSIDGISLSVATLVDIHAVDTTAHIALQLPPDPFRTIMLDGTIHTHYTKHIIFTVVDHASDLPFHRELRVGPFSTHAETAIENDVDDAHAILTFKADWQLDKSVV</sequence>
<evidence type="ECO:0000313" key="2">
    <source>
        <dbReference type="Proteomes" id="UP001308179"/>
    </source>
</evidence>
<protein>
    <recommendedName>
        <fullName evidence="3">Rhamnogalacturonan lyase domain-containing protein</fullName>
    </recommendedName>
</protein>